<dbReference type="Proteomes" id="UP000626109">
    <property type="component" value="Unassembled WGS sequence"/>
</dbReference>
<dbReference type="EMBL" id="CAJNNV010000552">
    <property type="protein sequence ID" value="CAE8582982.1"/>
    <property type="molecule type" value="Genomic_DNA"/>
</dbReference>
<dbReference type="AlphaFoldDB" id="A0A813JAF1"/>
<evidence type="ECO:0000313" key="4">
    <source>
        <dbReference type="Proteomes" id="UP000654075"/>
    </source>
</evidence>
<accession>A0A813JAF1</accession>
<gene>
    <name evidence="1" type="ORF">PGLA1383_LOCUS1971</name>
    <name evidence="2" type="ORF">PGLA2088_LOCUS18716</name>
</gene>
<protein>
    <submittedName>
        <fullName evidence="2">Uncharacterized protein</fullName>
    </submittedName>
</protein>
<dbReference type="EMBL" id="CAJNNW010024718">
    <property type="protein sequence ID" value="CAE8673877.1"/>
    <property type="molecule type" value="Genomic_DNA"/>
</dbReference>
<comment type="caution">
    <text evidence="2">The sequence shown here is derived from an EMBL/GenBank/DDBJ whole genome shotgun (WGS) entry which is preliminary data.</text>
</comment>
<reference evidence="2" key="1">
    <citation type="submission" date="2021-02" db="EMBL/GenBank/DDBJ databases">
        <authorList>
            <person name="Dougan E. K."/>
            <person name="Rhodes N."/>
            <person name="Thang M."/>
            <person name="Chan C."/>
        </authorList>
    </citation>
    <scope>NUCLEOTIDE SEQUENCE</scope>
</reference>
<evidence type="ECO:0000313" key="3">
    <source>
        <dbReference type="Proteomes" id="UP000626109"/>
    </source>
</evidence>
<proteinExistence type="predicted"/>
<evidence type="ECO:0000313" key="1">
    <source>
        <dbReference type="EMBL" id="CAE8582982.1"/>
    </source>
</evidence>
<organism evidence="2 3">
    <name type="scientific">Polarella glacialis</name>
    <name type="common">Dinoflagellate</name>
    <dbReference type="NCBI Taxonomy" id="89957"/>
    <lineage>
        <taxon>Eukaryota</taxon>
        <taxon>Sar</taxon>
        <taxon>Alveolata</taxon>
        <taxon>Dinophyceae</taxon>
        <taxon>Suessiales</taxon>
        <taxon>Suessiaceae</taxon>
        <taxon>Polarella</taxon>
    </lineage>
</organism>
<sequence length="101" mass="11093">MVQRSDHSRNAPWVFEADEPFRTFATLELLATLCCLVTFPRDPGQVNPEAPRAFLTLGGSTDNLGNKFVVAKLQTTMYPLVCVLMEIAASLHQAGEGLDLQ</sequence>
<name>A0A813JAF1_POLGL</name>
<evidence type="ECO:0000313" key="2">
    <source>
        <dbReference type="EMBL" id="CAE8673877.1"/>
    </source>
</evidence>
<dbReference type="Proteomes" id="UP000654075">
    <property type="component" value="Unassembled WGS sequence"/>
</dbReference>
<keyword evidence="4" id="KW-1185">Reference proteome</keyword>